<protein>
    <submittedName>
        <fullName evidence="12">Uncharacterized protein</fullName>
    </submittedName>
</protein>
<comment type="subcellular location">
    <subcellularLocation>
        <location evidence="1">Nucleus</location>
    </subcellularLocation>
</comment>
<evidence type="ECO:0000256" key="7">
    <source>
        <dbReference type="ARBA" id="ARBA00023163"/>
    </source>
</evidence>
<evidence type="ECO:0000256" key="5">
    <source>
        <dbReference type="ARBA" id="ARBA00023015"/>
    </source>
</evidence>
<feature type="compositionally biased region" description="Polar residues" evidence="9">
    <location>
        <begin position="36"/>
        <end position="55"/>
    </location>
</feature>
<feature type="domain" description="BED-type" evidence="10">
    <location>
        <begin position="169"/>
        <end position="210"/>
    </location>
</feature>
<name>A0A815SKR2_ADIRI</name>
<dbReference type="PANTHER" id="PTHR46481:SF10">
    <property type="entry name" value="ZINC FINGER BED DOMAIN-CONTAINING PROTEIN 39"/>
    <property type="match status" value="1"/>
</dbReference>
<dbReference type="GO" id="GO:0046983">
    <property type="term" value="F:protein dimerization activity"/>
    <property type="evidence" value="ECO:0007669"/>
    <property type="project" value="InterPro"/>
</dbReference>
<evidence type="ECO:0000313" key="12">
    <source>
        <dbReference type="EMBL" id="CAF1491382.1"/>
    </source>
</evidence>
<keyword evidence="4" id="KW-0862">Zinc</keyword>
<feature type="domain" description="HAT C-terminal dimerisation" evidence="11">
    <location>
        <begin position="817"/>
        <end position="889"/>
    </location>
</feature>
<gene>
    <name evidence="12" type="ORF">EDS130_LOCUS42047</name>
</gene>
<feature type="region of interest" description="Disordered" evidence="9">
    <location>
        <begin position="742"/>
        <end position="762"/>
    </location>
</feature>
<feature type="region of interest" description="Disordered" evidence="9">
    <location>
        <begin position="480"/>
        <end position="503"/>
    </location>
</feature>
<dbReference type="EMBL" id="CAJNOJ010000589">
    <property type="protein sequence ID" value="CAF1491382.1"/>
    <property type="molecule type" value="Genomic_DNA"/>
</dbReference>
<dbReference type="AlphaFoldDB" id="A0A815SKR2"/>
<sequence>MKANKKKTVAKSRSALEIENDENFDSLTPLPKRKSPVSNENNAVTTTLSNTDKTSKLSDNNIVLTVSNSDNDNSVLQSIANTAMTPSTSNDANLKSFTSDNILSAPAADNCRIVPTTITASSPLLNDNNQAIEPSLDVDVIAMSPVNCASMQPSNNNNNPNGRKITSIVWQYATKADDGKSATCKICNFTCTTSGHSTSAIRHRLIRRHNKLDLIITAQQVPHTKSTISEGYKRQLHDLCYKAIVTDNRPFNDLRKTGILAVFNKICPGYLPPHRNQISNQLRRMYHRQYDLLKEELQSIDYIGLTLDFWSSRSLISYLCITGHWYNDKVEYISKIIHFSSFNERHTAINIAHCIKESLNGLGIYHKVISITCDGGENVVAACLKLDGRIKRIWCSAHRLHLVIINALGFWNKQKKANTNESIDKWQEVSVTTNDVTAKEQEDCIPVNASNLSKSDDSLFDQAYNGMDAHDVVMVDANDSEKEMELEDEPNSEDDDDSDTEGQDLNLICDNWSTTIDTNVPAADVVELIINVLKKCRSIATISRKSSIISNFLRSVSSNKTNRKISNDCKSRWNSTSMLIESIITMKHLLMKLFLEKRSLKLRKEQLDKLSAIELDNNDWDFLVSLNRVLNPFALATVMMSGKNYPSIGLTYHAIQKLKHFCEVDDGGNEHVNAFKKLLLSKICKYFYQDEEQVDHFQKHAFFDPVAHLSLNDNEKTQCEKYIKNLILGDIYPQRASQLDSTQTSLPTNTIPSSSTTQSQVHQSVPQSALLKRSTYDDFIAACGQDHFERETTREKSKRVGLIEELKYFRAAVQDFNAKRKPSTTAAVEFWKSHHILLPQLWHLAKVHLVTCATSVASESAFSCSAYVARKERTKLSAENLAYTVFLKDKFDRE</sequence>
<dbReference type="GO" id="GO:0005634">
    <property type="term" value="C:nucleus"/>
    <property type="evidence" value="ECO:0007669"/>
    <property type="project" value="UniProtKB-SubCell"/>
</dbReference>
<dbReference type="Pfam" id="PF05699">
    <property type="entry name" value="Dimer_Tnp_hAT"/>
    <property type="match status" value="1"/>
</dbReference>
<evidence type="ECO:0000256" key="8">
    <source>
        <dbReference type="ARBA" id="ARBA00023242"/>
    </source>
</evidence>
<dbReference type="SUPFAM" id="SSF140996">
    <property type="entry name" value="Hermes dimerisation domain"/>
    <property type="match status" value="1"/>
</dbReference>
<feature type="compositionally biased region" description="Low complexity" evidence="9">
    <location>
        <begin position="752"/>
        <end position="762"/>
    </location>
</feature>
<keyword evidence="7" id="KW-0804">Transcription</keyword>
<keyword evidence="5" id="KW-0805">Transcription regulation</keyword>
<evidence type="ECO:0000256" key="3">
    <source>
        <dbReference type="ARBA" id="ARBA00022771"/>
    </source>
</evidence>
<feature type="compositionally biased region" description="Basic residues" evidence="9">
    <location>
        <begin position="1"/>
        <end position="10"/>
    </location>
</feature>
<feature type="compositionally biased region" description="Polar residues" evidence="9">
    <location>
        <begin position="742"/>
        <end position="751"/>
    </location>
</feature>
<keyword evidence="3" id="KW-0863">Zinc-finger</keyword>
<proteinExistence type="predicted"/>
<dbReference type="Proteomes" id="UP000663852">
    <property type="component" value="Unassembled WGS sequence"/>
</dbReference>
<evidence type="ECO:0000256" key="6">
    <source>
        <dbReference type="ARBA" id="ARBA00023125"/>
    </source>
</evidence>
<keyword evidence="6" id="KW-0238">DNA-binding</keyword>
<dbReference type="Pfam" id="PF02892">
    <property type="entry name" value="zf-BED"/>
    <property type="match status" value="1"/>
</dbReference>
<evidence type="ECO:0000256" key="2">
    <source>
        <dbReference type="ARBA" id="ARBA00022723"/>
    </source>
</evidence>
<dbReference type="InterPro" id="IPR003656">
    <property type="entry name" value="Znf_BED"/>
</dbReference>
<dbReference type="GO" id="GO:0008270">
    <property type="term" value="F:zinc ion binding"/>
    <property type="evidence" value="ECO:0007669"/>
    <property type="project" value="UniProtKB-KW"/>
</dbReference>
<dbReference type="InterPro" id="IPR008906">
    <property type="entry name" value="HATC_C_dom"/>
</dbReference>
<evidence type="ECO:0000313" key="13">
    <source>
        <dbReference type="Proteomes" id="UP000663852"/>
    </source>
</evidence>
<comment type="caution">
    <text evidence="12">The sequence shown here is derived from an EMBL/GenBank/DDBJ whole genome shotgun (WGS) entry which is preliminary data.</text>
</comment>
<evidence type="ECO:0000259" key="11">
    <source>
        <dbReference type="Pfam" id="PF05699"/>
    </source>
</evidence>
<dbReference type="InterPro" id="IPR012337">
    <property type="entry name" value="RNaseH-like_sf"/>
</dbReference>
<keyword evidence="2" id="KW-0479">Metal-binding</keyword>
<evidence type="ECO:0000259" key="10">
    <source>
        <dbReference type="Pfam" id="PF02892"/>
    </source>
</evidence>
<feature type="compositionally biased region" description="Acidic residues" evidence="9">
    <location>
        <begin position="484"/>
        <end position="502"/>
    </location>
</feature>
<dbReference type="PANTHER" id="PTHR46481">
    <property type="entry name" value="ZINC FINGER BED DOMAIN-CONTAINING PROTEIN 4"/>
    <property type="match status" value="1"/>
</dbReference>
<dbReference type="GO" id="GO:0003677">
    <property type="term" value="F:DNA binding"/>
    <property type="evidence" value="ECO:0007669"/>
    <property type="project" value="UniProtKB-KW"/>
</dbReference>
<organism evidence="12 13">
    <name type="scientific">Adineta ricciae</name>
    <name type="common">Rotifer</name>
    <dbReference type="NCBI Taxonomy" id="249248"/>
    <lineage>
        <taxon>Eukaryota</taxon>
        <taxon>Metazoa</taxon>
        <taxon>Spiralia</taxon>
        <taxon>Gnathifera</taxon>
        <taxon>Rotifera</taxon>
        <taxon>Eurotatoria</taxon>
        <taxon>Bdelloidea</taxon>
        <taxon>Adinetida</taxon>
        <taxon>Adinetidae</taxon>
        <taxon>Adineta</taxon>
    </lineage>
</organism>
<evidence type="ECO:0000256" key="4">
    <source>
        <dbReference type="ARBA" id="ARBA00022833"/>
    </source>
</evidence>
<dbReference type="SUPFAM" id="SSF53098">
    <property type="entry name" value="Ribonuclease H-like"/>
    <property type="match status" value="1"/>
</dbReference>
<dbReference type="OrthoDB" id="1607513at2759"/>
<evidence type="ECO:0000256" key="1">
    <source>
        <dbReference type="ARBA" id="ARBA00004123"/>
    </source>
</evidence>
<keyword evidence="8" id="KW-0539">Nucleus</keyword>
<feature type="region of interest" description="Disordered" evidence="9">
    <location>
        <begin position="1"/>
        <end position="55"/>
    </location>
</feature>
<evidence type="ECO:0000256" key="9">
    <source>
        <dbReference type="SAM" id="MobiDB-lite"/>
    </source>
</evidence>
<reference evidence="12" key="1">
    <citation type="submission" date="2021-02" db="EMBL/GenBank/DDBJ databases">
        <authorList>
            <person name="Nowell W R."/>
        </authorList>
    </citation>
    <scope>NUCLEOTIDE SEQUENCE</scope>
</reference>
<dbReference type="InterPro" id="IPR052035">
    <property type="entry name" value="ZnF_BED_domain_contain"/>
</dbReference>
<accession>A0A815SKR2</accession>